<accession>A0A1A0HB02</accession>
<dbReference type="InterPro" id="IPR029063">
    <property type="entry name" value="SAM-dependent_MTases_sf"/>
</dbReference>
<evidence type="ECO:0008006" key="3">
    <source>
        <dbReference type="Google" id="ProtNLM"/>
    </source>
</evidence>
<dbReference type="PANTHER" id="PTHR14614:SF130">
    <property type="entry name" value="PROTEIN-LYSINE N-METHYLTRANSFERASE EEF2KMT"/>
    <property type="match status" value="1"/>
</dbReference>
<name>A0A1A0HB02_9ASCO</name>
<dbReference type="GeneID" id="30030478"/>
<proteinExistence type="predicted"/>
<organism evidence="1 2">
    <name type="scientific">Metschnikowia bicuspidata var. bicuspidata NRRL YB-4993</name>
    <dbReference type="NCBI Taxonomy" id="869754"/>
    <lineage>
        <taxon>Eukaryota</taxon>
        <taxon>Fungi</taxon>
        <taxon>Dikarya</taxon>
        <taxon>Ascomycota</taxon>
        <taxon>Saccharomycotina</taxon>
        <taxon>Pichiomycetes</taxon>
        <taxon>Metschnikowiaceae</taxon>
        <taxon>Metschnikowia</taxon>
    </lineage>
</organism>
<dbReference type="STRING" id="869754.A0A1A0HB02"/>
<dbReference type="GO" id="GO:0008757">
    <property type="term" value="F:S-adenosylmethionine-dependent methyltransferase activity"/>
    <property type="evidence" value="ECO:0007669"/>
    <property type="project" value="UniProtKB-ARBA"/>
</dbReference>
<sequence length="307" mass="33313">MAHDISAILDEQSQENVARDLAVIAQSNCFYVKLFLALYVRVLEQRSAVIDALYELYCEPRILSARELPPTAADTLQYSVDAGGETVAIRETPRVISGAGTTGLRTWEAALYMLNYLNNSASFSLISRGKRILELGTGTGLVLLALLKKHSQHQFASIALTDGDSALLENLPATFALNGLPPRVPVNVSQLIWGEELLYSEASGGPGRAPADIVVAADVTYDSLVVPSLCDTMAQFFQAGASVAYVAATIRNTATIEVWEAELDRRFSWTICDAVADPHGSELTCWFRRGTPEIRVYEIRGGRASGV</sequence>
<dbReference type="Pfam" id="PF10294">
    <property type="entry name" value="Methyltransf_16"/>
    <property type="match status" value="1"/>
</dbReference>
<dbReference type="RefSeq" id="XP_018711572.1">
    <property type="nucleotide sequence ID" value="XM_018857502.1"/>
</dbReference>
<protein>
    <recommendedName>
        <fullName evidence="3">S-adenosyl-L-methionine-dependent methyltransferase</fullName>
    </recommendedName>
</protein>
<reference evidence="1 2" key="1">
    <citation type="submission" date="2016-05" db="EMBL/GenBank/DDBJ databases">
        <title>Comparative genomics of biotechnologically important yeasts.</title>
        <authorList>
            <consortium name="DOE Joint Genome Institute"/>
            <person name="Riley R."/>
            <person name="Haridas S."/>
            <person name="Wolfe K.H."/>
            <person name="Lopes M.R."/>
            <person name="Hittinger C.T."/>
            <person name="Goker M."/>
            <person name="Salamov A."/>
            <person name="Wisecaver J."/>
            <person name="Long T.M."/>
            <person name="Aerts A.L."/>
            <person name="Barry K."/>
            <person name="Choi C."/>
            <person name="Clum A."/>
            <person name="Coughlan A.Y."/>
            <person name="Deshpande S."/>
            <person name="Douglass A.P."/>
            <person name="Hanson S.J."/>
            <person name="Klenk H.-P."/>
            <person name="LaButti K."/>
            <person name="Lapidus A."/>
            <person name="Lindquist E."/>
            <person name="Lipzen A."/>
            <person name="Meier-kolthoff J.P."/>
            <person name="Ohm R.A."/>
            <person name="Otillar R.P."/>
            <person name="Pangilinan J."/>
            <person name="Peng Y."/>
            <person name="Rokas A."/>
            <person name="Rosa C.A."/>
            <person name="Scheuner C."/>
            <person name="Sibirny A.A."/>
            <person name="Slot J.C."/>
            <person name="Stielow J.B."/>
            <person name="Sun H."/>
            <person name="Kurtzman C.P."/>
            <person name="Blackwell M."/>
            <person name="Grigoriev I.V."/>
            <person name="Jeffries T.W."/>
        </authorList>
    </citation>
    <scope>NUCLEOTIDE SEQUENCE [LARGE SCALE GENOMIC DNA]</scope>
    <source>
        <strain evidence="1 2">NRRL YB-4993</strain>
    </source>
</reference>
<dbReference type="Gene3D" id="3.40.50.150">
    <property type="entry name" value="Vaccinia Virus protein VP39"/>
    <property type="match status" value="1"/>
</dbReference>
<gene>
    <name evidence="1" type="ORF">METBIDRAFT_42155</name>
</gene>
<dbReference type="OrthoDB" id="194386at2759"/>
<comment type="caution">
    <text evidence="1">The sequence shown here is derived from an EMBL/GenBank/DDBJ whole genome shotgun (WGS) entry which is preliminary data.</text>
</comment>
<evidence type="ECO:0000313" key="2">
    <source>
        <dbReference type="Proteomes" id="UP000092555"/>
    </source>
</evidence>
<dbReference type="PANTHER" id="PTHR14614">
    <property type="entry name" value="HEPATOCELLULAR CARCINOMA-ASSOCIATED ANTIGEN"/>
    <property type="match status" value="1"/>
</dbReference>
<evidence type="ECO:0000313" key="1">
    <source>
        <dbReference type="EMBL" id="OBA21062.1"/>
    </source>
</evidence>
<dbReference type="GO" id="GO:0005737">
    <property type="term" value="C:cytoplasm"/>
    <property type="evidence" value="ECO:0007669"/>
    <property type="project" value="TreeGrafter"/>
</dbReference>
<keyword evidence="2" id="KW-1185">Reference proteome</keyword>
<dbReference type="AlphaFoldDB" id="A0A1A0HB02"/>
<dbReference type="SUPFAM" id="SSF53335">
    <property type="entry name" value="S-adenosyl-L-methionine-dependent methyltransferases"/>
    <property type="match status" value="1"/>
</dbReference>
<dbReference type="InterPro" id="IPR019410">
    <property type="entry name" value="Methyltransf_16"/>
</dbReference>
<dbReference type="Proteomes" id="UP000092555">
    <property type="component" value="Unassembled WGS sequence"/>
</dbReference>
<dbReference type="EMBL" id="LXTC01000003">
    <property type="protein sequence ID" value="OBA21062.1"/>
    <property type="molecule type" value="Genomic_DNA"/>
</dbReference>